<dbReference type="KEGG" id="mok:Metok_0165"/>
<comment type="similarity">
    <text evidence="9 10">Belongs to the class-II aminoacyl-tRNA synthetase family. ProS type 3 subfamily.</text>
</comment>
<evidence type="ECO:0000256" key="9">
    <source>
        <dbReference type="ARBA" id="ARBA00060806"/>
    </source>
</evidence>
<evidence type="ECO:0000313" key="13">
    <source>
        <dbReference type="Proteomes" id="UP000009296"/>
    </source>
</evidence>
<dbReference type="Gene3D" id="3.40.50.800">
    <property type="entry name" value="Anticodon-binding domain"/>
    <property type="match status" value="1"/>
</dbReference>
<dbReference type="HOGENOM" id="CLU_001882_4_2_2"/>
<evidence type="ECO:0000256" key="5">
    <source>
        <dbReference type="ARBA" id="ARBA00022840"/>
    </source>
</evidence>
<comment type="subunit">
    <text evidence="10">Homodimer.</text>
</comment>
<dbReference type="InterPro" id="IPR004499">
    <property type="entry name" value="Pro-tRNA-ligase_IIa_arc-type"/>
</dbReference>
<dbReference type="HAMAP" id="MF_01571">
    <property type="entry name" value="Pro_tRNA_synth_type3"/>
    <property type="match status" value="1"/>
</dbReference>
<dbReference type="EC" id="6.1.1.15" evidence="10"/>
<keyword evidence="6 10" id="KW-0648">Protein biosynthesis</keyword>
<dbReference type="InterPro" id="IPR015264">
    <property type="entry name" value="Pro-tRNA_synth_II_arc"/>
</dbReference>
<dbReference type="PANTHER" id="PTHR43382:SF2">
    <property type="entry name" value="BIFUNCTIONAL GLUTAMATE_PROLINE--TRNA LIGASE"/>
    <property type="match status" value="1"/>
</dbReference>
<dbReference type="PANTHER" id="PTHR43382">
    <property type="entry name" value="PROLYL-TRNA SYNTHETASE"/>
    <property type="match status" value="1"/>
</dbReference>
<evidence type="ECO:0000259" key="11">
    <source>
        <dbReference type="PROSITE" id="PS50862"/>
    </source>
</evidence>
<evidence type="ECO:0000256" key="8">
    <source>
        <dbReference type="ARBA" id="ARBA00047671"/>
    </source>
</evidence>
<evidence type="ECO:0000256" key="7">
    <source>
        <dbReference type="ARBA" id="ARBA00023146"/>
    </source>
</evidence>
<dbReference type="Pfam" id="PF00587">
    <property type="entry name" value="tRNA-synt_2b"/>
    <property type="match status" value="1"/>
</dbReference>
<dbReference type="Gene3D" id="3.30.930.10">
    <property type="entry name" value="Bira Bifunctional Protein, Domain 2"/>
    <property type="match status" value="1"/>
</dbReference>
<dbReference type="GO" id="GO:0006433">
    <property type="term" value="P:prolyl-tRNA aminoacylation"/>
    <property type="evidence" value="ECO:0007669"/>
    <property type="project" value="UniProtKB-UniRule"/>
</dbReference>
<organism evidence="12 13">
    <name type="scientific">Methanothermococcus okinawensis (strain DSM 14208 / JCM 11175 / IH1)</name>
    <dbReference type="NCBI Taxonomy" id="647113"/>
    <lineage>
        <taxon>Archaea</taxon>
        <taxon>Methanobacteriati</taxon>
        <taxon>Methanobacteriota</taxon>
        <taxon>Methanomada group</taxon>
        <taxon>Methanococci</taxon>
        <taxon>Methanococcales</taxon>
        <taxon>Methanococcaceae</taxon>
        <taxon>Methanothermococcus</taxon>
    </lineage>
</organism>
<dbReference type="InterPro" id="IPR004154">
    <property type="entry name" value="Anticodon-bd"/>
</dbReference>
<dbReference type="InterPro" id="IPR033721">
    <property type="entry name" value="ProRS_core_arch_euk"/>
</dbReference>
<dbReference type="FunFam" id="3.30.930.10:FF:000037">
    <property type="entry name" value="Proline--tRNA ligase"/>
    <property type="match status" value="1"/>
</dbReference>
<keyword evidence="2 10" id="KW-0963">Cytoplasm</keyword>
<evidence type="ECO:0000256" key="2">
    <source>
        <dbReference type="ARBA" id="ARBA00022490"/>
    </source>
</evidence>
<dbReference type="InterPro" id="IPR006195">
    <property type="entry name" value="aa-tRNA-synth_II"/>
</dbReference>
<dbReference type="Pfam" id="PF03129">
    <property type="entry name" value="HGTP_anticodon"/>
    <property type="match status" value="1"/>
</dbReference>
<comment type="subcellular location">
    <subcellularLocation>
        <location evidence="1 10">Cytoplasm</location>
    </subcellularLocation>
</comment>
<keyword evidence="5 10" id="KW-0067">ATP-binding</keyword>
<dbReference type="STRING" id="647113.Metok_0165"/>
<reference evidence="12" key="1">
    <citation type="submission" date="2011-05" db="EMBL/GenBank/DDBJ databases">
        <title>Complete sequence of chromosome of Methanothermococcus okinawensis IH1.</title>
        <authorList>
            <consortium name="US DOE Joint Genome Institute"/>
            <person name="Lucas S."/>
            <person name="Han J."/>
            <person name="Lapidus A."/>
            <person name="Cheng J.-F."/>
            <person name="Goodwin L."/>
            <person name="Pitluck S."/>
            <person name="Peters L."/>
            <person name="Mikhailova N."/>
            <person name="Held B."/>
            <person name="Han C."/>
            <person name="Tapia R."/>
            <person name="Land M."/>
            <person name="Hauser L."/>
            <person name="Kyrpides N."/>
            <person name="Ivanova N."/>
            <person name="Pagani I."/>
            <person name="Sieprawska-Lupa M."/>
            <person name="Takai K."/>
            <person name="Miyazaki J."/>
            <person name="Whitman W."/>
            <person name="Woyke T."/>
        </authorList>
    </citation>
    <scope>NUCLEOTIDE SEQUENCE</scope>
    <source>
        <strain evidence="12">IH1</strain>
    </source>
</reference>
<dbReference type="InterPro" id="IPR002316">
    <property type="entry name" value="Pro-tRNA-ligase_IIa"/>
</dbReference>
<dbReference type="InterPro" id="IPR036621">
    <property type="entry name" value="Anticodon-bd_dom_sf"/>
</dbReference>
<sequence>MGETVENFSEWYGNILERAEIYDLRYPIKGCGVYLPYGFKIRKYAFEIIRNMLDETGHDEALFPMLIPEDLLAKEGEHIKGFEDEVYWVTHGGKTPLDVKLALRPTSETPIYYMMKLWIKVHTDLPIKVYQVVNTFRYETKHTRPLIRLREIMTFKEAHTAHATKEDAENQVKEAINIYKNFFDELGIPTIISKRPEWDKFPGAEYTMAFDTIFPDGKTMQIGTVHNLGQNFAKTFELEFETADGGKDYAYQTCYGISDRVIASIIALHGDEKGLILPPNVAPIQIVIIPLLFKGKEEIAMNKAEEVYNTLKEKGFRVKLDDRDIRPGRKFNDWELKGAPIRIELGPRDIENKKITLFRRDTGEKFQINEDDLLDGINNTMNSIMKTIKEKANERVNSFITIMDNKNNKNNNDIEALIDNVKEILAEKKGVVLIPYDKNLYNEEFEESIEASVLGITKCNGNEYIAVARTY</sequence>
<keyword evidence="4 10" id="KW-0547">Nucleotide-binding</keyword>
<evidence type="ECO:0000256" key="4">
    <source>
        <dbReference type="ARBA" id="ARBA00022741"/>
    </source>
</evidence>
<gene>
    <name evidence="10" type="primary">proS</name>
    <name evidence="12" type="ordered locus">Metok_0165</name>
</gene>
<comment type="function">
    <text evidence="10">Catalyzes the attachment of proline to tRNA(Pro) in a two-step reaction: proline is first activated by ATP to form Pro-AMP and then transferred to the acceptor end of tRNA(Pro).</text>
</comment>
<dbReference type="InterPro" id="IPR045864">
    <property type="entry name" value="aa-tRNA-synth_II/BPL/LPL"/>
</dbReference>
<name>F8ANA0_METOI</name>
<keyword evidence="3 10" id="KW-0436">Ligase</keyword>
<dbReference type="GeneID" id="10772282"/>
<dbReference type="SUPFAM" id="SSF55681">
    <property type="entry name" value="Class II aaRS and biotin synthetases"/>
    <property type="match status" value="1"/>
</dbReference>
<comment type="domain">
    <text evidence="10">Consists of three domains: the N-terminal catalytic domain, the anticodon-binding domain and the C-terminal extension.</text>
</comment>
<feature type="domain" description="Aminoacyl-transfer RNA synthetases class-II family profile" evidence="11">
    <location>
        <begin position="36"/>
        <end position="278"/>
    </location>
</feature>
<evidence type="ECO:0000313" key="12">
    <source>
        <dbReference type="EMBL" id="AEH06159.1"/>
    </source>
</evidence>
<dbReference type="GO" id="GO:0005524">
    <property type="term" value="F:ATP binding"/>
    <property type="evidence" value="ECO:0007669"/>
    <property type="project" value="UniProtKB-UniRule"/>
</dbReference>
<dbReference type="CDD" id="cd00778">
    <property type="entry name" value="ProRS_core_arch_euk"/>
    <property type="match status" value="1"/>
</dbReference>
<dbReference type="AlphaFoldDB" id="F8ANA0"/>
<proteinExistence type="inferred from homology"/>
<keyword evidence="7 10" id="KW-0030">Aminoacyl-tRNA synthetase</keyword>
<dbReference type="InterPro" id="IPR017449">
    <property type="entry name" value="Pro-tRNA_synth_II"/>
</dbReference>
<dbReference type="Pfam" id="PF09181">
    <property type="entry name" value="ProRS-C_2"/>
    <property type="match status" value="1"/>
</dbReference>
<dbReference type="InterPro" id="IPR002314">
    <property type="entry name" value="aa-tRNA-synt_IIb"/>
</dbReference>
<dbReference type="eggNOG" id="arCOG00402">
    <property type="taxonomic scope" value="Archaea"/>
</dbReference>
<accession>F8ANA0</accession>
<dbReference type="RefSeq" id="WP_013866345.1">
    <property type="nucleotide sequence ID" value="NC_015636.1"/>
</dbReference>
<protein>
    <recommendedName>
        <fullName evidence="10">Proline--tRNA ligase</fullName>
        <ecNumber evidence="10">6.1.1.15</ecNumber>
    </recommendedName>
    <alternativeName>
        <fullName evidence="10">Prolyl-tRNA synthetase</fullName>
        <shortName evidence="10">ProRS</shortName>
    </alternativeName>
</protein>
<dbReference type="GO" id="GO:0004827">
    <property type="term" value="F:proline-tRNA ligase activity"/>
    <property type="evidence" value="ECO:0007669"/>
    <property type="project" value="UniProtKB-UniRule"/>
</dbReference>
<dbReference type="OrthoDB" id="7375at2157"/>
<dbReference type="Gene3D" id="3.30.110.30">
    <property type="entry name" value="C-terminal domain of ProRS"/>
    <property type="match status" value="1"/>
</dbReference>
<evidence type="ECO:0000256" key="6">
    <source>
        <dbReference type="ARBA" id="ARBA00022917"/>
    </source>
</evidence>
<evidence type="ECO:0000256" key="3">
    <source>
        <dbReference type="ARBA" id="ARBA00022598"/>
    </source>
</evidence>
<evidence type="ECO:0000256" key="1">
    <source>
        <dbReference type="ARBA" id="ARBA00004496"/>
    </source>
</evidence>
<dbReference type="GO" id="GO:0005737">
    <property type="term" value="C:cytoplasm"/>
    <property type="evidence" value="ECO:0007669"/>
    <property type="project" value="UniProtKB-SubCell"/>
</dbReference>
<dbReference type="GO" id="GO:0017101">
    <property type="term" value="C:aminoacyl-tRNA synthetase multienzyme complex"/>
    <property type="evidence" value="ECO:0007669"/>
    <property type="project" value="TreeGrafter"/>
</dbReference>
<comment type="catalytic activity">
    <reaction evidence="8 10">
        <text>tRNA(Pro) + L-proline + ATP = L-prolyl-tRNA(Pro) + AMP + diphosphate</text>
        <dbReference type="Rhea" id="RHEA:14305"/>
        <dbReference type="Rhea" id="RHEA-COMP:9700"/>
        <dbReference type="Rhea" id="RHEA-COMP:9702"/>
        <dbReference type="ChEBI" id="CHEBI:30616"/>
        <dbReference type="ChEBI" id="CHEBI:33019"/>
        <dbReference type="ChEBI" id="CHEBI:60039"/>
        <dbReference type="ChEBI" id="CHEBI:78442"/>
        <dbReference type="ChEBI" id="CHEBI:78532"/>
        <dbReference type="ChEBI" id="CHEBI:456215"/>
        <dbReference type="EC" id="6.1.1.15"/>
    </reaction>
</comment>
<evidence type="ECO:0000256" key="10">
    <source>
        <dbReference type="HAMAP-Rule" id="MF_01571"/>
    </source>
</evidence>
<dbReference type="Proteomes" id="UP000009296">
    <property type="component" value="Chromosome"/>
</dbReference>
<dbReference type="NCBIfam" id="TIGR00408">
    <property type="entry name" value="proS_fam_I"/>
    <property type="match status" value="1"/>
</dbReference>
<dbReference type="EMBL" id="CP002792">
    <property type="protein sequence ID" value="AEH06159.1"/>
    <property type="molecule type" value="Genomic_DNA"/>
</dbReference>
<dbReference type="SUPFAM" id="SSF52954">
    <property type="entry name" value="Class II aaRS ABD-related"/>
    <property type="match status" value="1"/>
</dbReference>
<dbReference type="FunFam" id="3.40.50.800:FF:000005">
    <property type="entry name" value="bifunctional glutamate/proline--tRNA ligase"/>
    <property type="match status" value="1"/>
</dbReference>
<keyword evidence="13" id="KW-1185">Reference proteome</keyword>
<dbReference type="PROSITE" id="PS50862">
    <property type="entry name" value="AA_TRNA_LIGASE_II"/>
    <property type="match status" value="1"/>
</dbReference>
<dbReference type="PRINTS" id="PR01046">
    <property type="entry name" value="TRNASYNTHPRO"/>
</dbReference>
<dbReference type="SUPFAM" id="SSF64586">
    <property type="entry name" value="C-terminal domain of ProRS"/>
    <property type="match status" value="1"/>
</dbReference>